<dbReference type="Proteomes" id="UP000807469">
    <property type="component" value="Unassembled WGS sequence"/>
</dbReference>
<dbReference type="EMBL" id="MU155437">
    <property type="protein sequence ID" value="KAF9473514.1"/>
    <property type="molecule type" value="Genomic_DNA"/>
</dbReference>
<protein>
    <submittedName>
        <fullName evidence="1">Uncharacterized protein</fullName>
    </submittedName>
</protein>
<dbReference type="OrthoDB" id="2688706at2759"/>
<keyword evidence="2" id="KW-1185">Reference proteome</keyword>
<evidence type="ECO:0000313" key="2">
    <source>
        <dbReference type="Proteomes" id="UP000807469"/>
    </source>
</evidence>
<feature type="non-terminal residue" evidence="1">
    <location>
        <position position="107"/>
    </location>
</feature>
<reference evidence="1" key="1">
    <citation type="submission" date="2020-11" db="EMBL/GenBank/DDBJ databases">
        <authorList>
            <consortium name="DOE Joint Genome Institute"/>
            <person name="Ahrendt S."/>
            <person name="Riley R."/>
            <person name="Andreopoulos W."/>
            <person name="Labutti K."/>
            <person name="Pangilinan J."/>
            <person name="Ruiz-Duenas F.J."/>
            <person name="Barrasa J.M."/>
            <person name="Sanchez-Garcia M."/>
            <person name="Camarero S."/>
            <person name="Miyauchi S."/>
            <person name="Serrano A."/>
            <person name="Linde D."/>
            <person name="Babiker R."/>
            <person name="Drula E."/>
            <person name="Ayuso-Fernandez I."/>
            <person name="Pacheco R."/>
            <person name="Padilla G."/>
            <person name="Ferreira P."/>
            <person name="Barriuso J."/>
            <person name="Kellner H."/>
            <person name="Castanera R."/>
            <person name="Alfaro M."/>
            <person name="Ramirez L."/>
            <person name="Pisabarro A.G."/>
            <person name="Kuo A."/>
            <person name="Tritt A."/>
            <person name="Lipzen A."/>
            <person name="He G."/>
            <person name="Yan M."/>
            <person name="Ng V."/>
            <person name="Cullen D."/>
            <person name="Martin F."/>
            <person name="Rosso M.-N."/>
            <person name="Henrissat B."/>
            <person name="Hibbett D."/>
            <person name="Martinez A.T."/>
            <person name="Grigoriev I.V."/>
        </authorList>
    </citation>
    <scope>NUCLEOTIDE SEQUENCE</scope>
    <source>
        <strain evidence="1">CIRM-BRFM 674</strain>
    </source>
</reference>
<comment type="caution">
    <text evidence="1">The sequence shown here is derived from an EMBL/GenBank/DDBJ whole genome shotgun (WGS) entry which is preliminary data.</text>
</comment>
<dbReference type="AlphaFoldDB" id="A0A9P6CUU0"/>
<dbReference type="PANTHER" id="PTHR10622">
    <property type="entry name" value="HET DOMAIN-CONTAINING PROTEIN"/>
    <property type="match status" value="1"/>
</dbReference>
<organism evidence="1 2">
    <name type="scientific">Pholiota conissans</name>
    <dbReference type="NCBI Taxonomy" id="109636"/>
    <lineage>
        <taxon>Eukaryota</taxon>
        <taxon>Fungi</taxon>
        <taxon>Dikarya</taxon>
        <taxon>Basidiomycota</taxon>
        <taxon>Agaricomycotina</taxon>
        <taxon>Agaricomycetes</taxon>
        <taxon>Agaricomycetidae</taxon>
        <taxon>Agaricales</taxon>
        <taxon>Agaricineae</taxon>
        <taxon>Strophariaceae</taxon>
        <taxon>Pholiota</taxon>
    </lineage>
</organism>
<evidence type="ECO:0000313" key="1">
    <source>
        <dbReference type="EMBL" id="KAF9473514.1"/>
    </source>
</evidence>
<proteinExistence type="predicted"/>
<accession>A0A9P6CUU0</accession>
<dbReference type="PANTHER" id="PTHR10622:SF10">
    <property type="entry name" value="HET DOMAIN-CONTAINING PROTEIN"/>
    <property type="match status" value="1"/>
</dbReference>
<sequence>MSKDSENPGKRLKFYGYNWNVLNREAEDDKQGLSKLIEQATTISYAELQHIFAIPFSRRMQWAASRQVTREEDMAYSLMGIFNVSIPIAYGEGAARAFHRLLEDIMK</sequence>
<gene>
    <name evidence="1" type="ORF">BDN70DRAFT_817128</name>
</gene>
<name>A0A9P6CUU0_9AGAR</name>